<dbReference type="InterPro" id="IPR022078">
    <property type="entry name" value="CD99L2"/>
</dbReference>
<comment type="similarity">
    <text evidence="2">Belongs to the CD99 family.</text>
</comment>
<keyword evidence="6 8" id="KW-0472">Membrane</keyword>
<evidence type="ECO:0000313" key="10">
    <source>
        <dbReference type="Proteomes" id="UP000257200"/>
    </source>
</evidence>
<dbReference type="Ensembl" id="ENSAPOT00000014804.1">
    <property type="protein sequence ID" value="ENSAPOP00000001639.1"/>
    <property type="gene ID" value="ENSAPOG00000002993.1"/>
</dbReference>
<dbReference type="GO" id="GO:0005886">
    <property type="term" value="C:plasma membrane"/>
    <property type="evidence" value="ECO:0007669"/>
    <property type="project" value="TreeGrafter"/>
</dbReference>
<keyword evidence="4" id="KW-0732">Signal</keyword>
<dbReference type="InParanoid" id="A0A3Q1EEC2"/>
<comment type="subcellular location">
    <subcellularLocation>
        <location evidence="1">Membrane</location>
        <topology evidence="1">Single-pass type I membrane protein</topology>
    </subcellularLocation>
</comment>
<evidence type="ECO:0000256" key="4">
    <source>
        <dbReference type="ARBA" id="ARBA00022729"/>
    </source>
</evidence>
<keyword evidence="3 8" id="KW-0812">Transmembrane</keyword>
<evidence type="ECO:0000256" key="3">
    <source>
        <dbReference type="ARBA" id="ARBA00022692"/>
    </source>
</evidence>
<accession>A0A3Q1EEC2</accession>
<feature type="region of interest" description="Disordered" evidence="7">
    <location>
        <begin position="11"/>
        <end position="54"/>
    </location>
</feature>
<protein>
    <submittedName>
        <fullName evidence="9">CD99 molecule</fullName>
    </submittedName>
</protein>
<evidence type="ECO:0000256" key="2">
    <source>
        <dbReference type="ARBA" id="ARBA00008763"/>
    </source>
</evidence>
<feature type="transmembrane region" description="Helical" evidence="8">
    <location>
        <begin position="77"/>
        <end position="98"/>
    </location>
</feature>
<name>A0A3Q1EEC2_9TELE</name>
<keyword evidence="10" id="KW-1185">Reference proteome</keyword>
<dbReference type="Proteomes" id="UP000257200">
    <property type="component" value="Unplaced"/>
</dbReference>
<evidence type="ECO:0000256" key="8">
    <source>
        <dbReference type="SAM" id="Phobius"/>
    </source>
</evidence>
<dbReference type="GO" id="GO:0072683">
    <property type="term" value="P:T cell extravasation"/>
    <property type="evidence" value="ECO:0007669"/>
    <property type="project" value="TreeGrafter"/>
</dbReference>
<reference evidence="9" key="2">
    <citation type="submission" date="2025-09" db="UniProtKB">
        <authorList>
            <consortium name="Ensembl"/>
        </authorList>
    </citation>
    <scope>IDENTIFICATION</scope>
</reference>
<proteinExistence type="inferred from homology"/>
<dbReference type="PANTHER" id="PTHR15076">
    <property type="entry name" value="CD99/MIC2 PROTEIN RELATED"/>
    <property type="match status" value="1"/>
</dbReference>
<keyword evidence="5 8" id="KW-1133">Transmembrane helix</keyword>
<dbReference type="GO" id="GO:2000391">
    <property type="term" value="P:positive regulation of neutrophil extravasation"/>
    <property type="evidence" value="ECO:0007669"/>
    <property type="project" value="TreeGrafter"/>
</dbReference>
<evidence type="ECO:0000313" key="9">
    <source>
        <dbReference type="Ensembl" id="ENSAPOP00000001639.1"/>
    </source>
</evidence>
<dbReference type="GO" id="GO:0034109">
    <property type="term" value="P:homotypic cell-cell adhesion"/>
    <property type="evidence" value="ECO:0007669"/>
    <property type="project" value="TreeGrafter"/>
</dbReference>
<evidence type="ECO:0000256" key="1">
    <source>
        <dbReference type="ARBA" id="ARBA00004479"/>
    </source>
</evidence>
<sequence length="150" mass="15815">MLHSMHPLFYHPNPKTDKPAVKPPSGGGGGGSFDDSDLFDIGGGDYKPDKGQGGRKTSTSFLHLDLCFNSEAGSGQIAGIASAIGVALLGAASSYFAYQKKKLCFKLQGGADPESGKGHHGTNSDPQGKFLCSSCRYFKFKACQEQSKSF</sequence>
<reference evidence="9" key="1">
    <citation type="submission" date="2025-08" db="UniProtKB">
        <authorList>
            <consortium name="Ensembl"/>
        </authorList>
    </citation>
    <scope>IDENTIFICATION</scope>
</reference>
<evidence type="ECO:0000256" key="5">
    <source>
        <dbReference type="ARBA" id="ARBA00022989"/>
    </source>
</evidence>
<organism evidence="9 10">
    <name type="scientific">Acanthochromis polyacanthus</name>
    <name type="common">spiny chromis</name>
    <dbReference type="NCBI Taxonomy" id="80966"/>
    <lineage>
        <taxon>Eukaryota</taxon>
        <taxon>Metazoa</taxon>
        <taxon>Chordata</taxon>
        <taxon>Craniata</taxon>
        <taxon>Vertebrata</taxon>
        <taxon>Euteleostomi</taxon>
        <taxon>Actinopterygii</taxon>
        <taxon>Neopterygii</taxon>
        <taxon>Teleostei</taxon>
        <taxon>Neoteleostei</taxon>
        <taxon>Acanthomorphata</taxon>
        <taxon>Ovalentaria</taxon>
        <taxon>Pomacentridae</taxon>
        <taxon>Acanthochromis</taxon>
    </lineage>
</organism>
<evidence type="ECO:0000256" key="6">
    <source>
        <dbReference type="ARBA" id="ARBA00023136"/>
    </source>
</evidence>
<dbReference type="GeneTree" id="ENSGT00940000154344"/>
<evidence type="ECO:0000256" key="7">
    <source>
        <dbReference type="SAM" id="MobiDB-lite"/>
    </source>
</evidence>
<dbReference type="AlphaFoldDB" id="A0A3Q1EEC2"/>
<dbReference type="Pfam" id="PF12301">
    <property type="entry name" value="CD99L2"/>
    <property type="match status" value="1"/>
</dbReference>
<dbReference type="PANTHER" id="PTHR15076:SF15">
    <property type="entry name" value="CD99 ANTIGEN"/>
    <property type="match status" value="1"/>
</dbReference>